<keyword evidence="1" id="KW-1133">Transmembrane helix</keyword>
<organism evidence="2 3">
    <name type="scientific">Candidatus Dechloromonas phosphorivorans</name>
    <dbReference type="NCBI Taxonomy" id="2899244"/>
    <lineage>
        <taxon>Bacteria</taxon>
        <taxon>Pseudomonadati</taxon>
        <taxon>Pseudomonadota</taxon>
        <taxon>Betaproteobacteria</taxon>
        <taxon>Rhodocyclales</taxon>
        <taxon>Azonexaceae</taxon>
        <taxon>Dechloromonas</taxon>
    </lineage>
</organism>
<protein>
    <submittedName>
        <fullName evidence="2">Uncharacterized protein</fullName>
    </submittedName>
</protein>
<reference evidence="2 3" key="1">
    <citation type="submission" date="2020-10" db="EMBL/GenBank/DDBJ databases">
        <title>Connecting structure to function with the recovery of over 1000 high-quality activated sludge metagenome-assembled genomes encoding full-length rRNA genes using long-read sequencing.</title>
        <authorList>
            <person name="Singleton C.M."/>
            <person name="Petriglieri F."/>
            <person name="Kristensen J.M."/>
            <person name="Kirkegaard R.H."/>
            <person name="Michaelsen T.Y."/>
            <person name="Andersen M.H."/>
            <person name="Karst S.M."/>
            <person name="Dueholm M.S."/>
            <person name="Nielsen P.H."/>
            <person name="Albertsen M."/>
        </authorList>
    </citation>
    <scope>NUCLEOTIDE SEQUENCE [LARGE SCALE GENOMIC DNA]</scope>
    <source>
        <strain evidence="2">EsbW_18-Q3-R4-48_BATAC.463</strain>
    </source>
</reference>
<comment type="caution">
    <text evidence="2">The sequence shown here is derived from an EMBL/GenBank/DDBJ whole genome shotgun (WGS) entry which is preliminary data.</text>
</comment>
<evidence type="ECO:0000256" key="1">
    <source>
        <dbReference type="SAM" id="Phobius"/>
    </source>
</evidence>
<feature type="transmembrane region" description="Helical" evidence="1">
    <location>
        <begin position="108"/>
        <end position="125"/>
    </location>
</feature>
<evidence type="ECO:0000313" key="3">
    <source>
        <dbReference type="Proteomes" id="UP000739411"/>
    </source>
</evidence>
<gene>
    <name evidence="2" type="ORF">IPJ38_00760</name>
</gene>
<dbReference type="Proteomes" id="UP000739411">
    <property type="component" value="Unassembled WGS sequence"/>
</dbReference>
<keyword evidence="1" id="KW-0812">Transmembrane</keyword>
<accession>A0A935K778</accession>
<dbReference type="AlphaFoldDB" id="A0A935K778"/>
<sequence>MSLISSIKNHFYFKEIVLSKKQLENDFGEFPPFPLKDTEFDFKFYKVEVRWFGVIYNILNIGKKLVQSNEPGIHLKRFQVDGISDDIFNEIIKAAKSIKELINSNNKFTVAFAITIILPVVFIKFRKSILFKSTGFYLPVPGSENQITVRVNAGCNGLRVDSTISHEHLHYLQYMINENHGKKISNLDFINSKLIKKEKYKPYAQFLIYAFERNEVEARLHEIVLSYYRKSKELPLTLDGFINLLATCNEFSELVVSALEEREVDIKSSDVKFEGRDQNIAIQLKCLLSAFVDEELRYRFITEVLTVMYANLLMYYGDKTSSINFANKITRPNMYDEIYFP</sequence>
<dbReference type="EMBL" id="JADJMS010000003">
    <property type="protein sequence ID" value="MBK7413865.1"/>
    <property type="molecule type" value="Genomic_DNA"/>
</dbReference>
<keyword evidence="1" id="KW-0472">Membrane</keyword>
<name>A0A935K778_9RHOO</name>
<proteinExistence type="predicted"/>
<evidence type="ECO:0000313" key="2">
    <source>
        <dbReference type="EMBL" id="MBK7413865.1"/>
    </source>
</evidence>